<evidence type="ECO:0000313" key="2">
    <source>
        <dbReference type="Proteomes" id="UP000197138"/>
    </source>
</evidence>
<gene>
    <name evidence="1" type="ORF">CDL15_Pgr027321</name>
</gene>
<comment type="caution">
    <text evidence="1">The sequence shown here is derived from an EMBL/GenBank/DDBJ whole genome shotgun (WGS) entry which is preliminary data.</text>
</comment>
<organism evidence="1 2">
    <name type="scientific">Punica granatum</name>
    <name type="common">Pomegranate</name>
    <dbReference type="NCBI Taxonomy" id="22663"/>
    <lineage>
        <taxon>Eukaryota</taxon>
        <taxon>Viridiplantae</taxon>
        <taxon>Streptophyta</taxon>
        <taxon>Embryophyta</taxon>
        <taxon>Tracheophyta</taxon>
        <taxon>Spermatophyta</taxon>
        <taxon>Magnoliopsida</taxon>
        <taxon>eudicotyledons</taxon>
        <taxon>Gunneridae</taxon>
        <taxon>Pentapetalae</taxon>
        <taxon>rosids</taxon>
        <taxon>malvids</taxon>
        <taxon>Myrtales</taxon>
        <taxon>Lythraceae</taxon>
        <taxon>Punica</taxon>
    </lineage>
</organism>
<dbReference type="Proteomes" id="UP000197138">
    <property type="component" value="Unassembled WGS sequence"/>
</dbReference>
<dbReference type="EMBL" id="MTKT01004624">
    <property type="protein sequence ID" value="OWM70365.1"/>
    <property type="molecule type" value="Genomic_DNA"/>
</dbReference>
<dbReference type="AlphaFoldDB" id="A0A218WC30"/>
<proteinExistence type="predicted"/>
<reference evidence="2" key="1">
    <citation type="journal article" date="2017" name="Plant J.">
        <title>The pomegranate (Punica granatum L.) genome and the genomics of punicalagin biosynthesis.</title>
        <authorList>
            <person name="Qin G."/>
            <person name="Xu C."/>
            <person name="Ming R."/>
            <person name="Tang H."/>
            <person name="Guyot R."/>
            <person name="Kramer E.M."/>
            <person name="Hu Y."/>
            <person name="Yi X."/>
            <person name="Qi Y."/>
            <person name="Xu X."/>
            <person name="Gao Z."/>
            <person name="Pan H."/>
            <person name="Jian J."/>
            <person name="Tian Y."/>
            <person name="Yue Z."/>
            <person name="Xu Y."/>
        </authorList>
    </citation>
    <scope>NUCLEOTIDE SEQUENCE [LARGE SCALE GENOMIC DNA]</scope>
    <source>
        <strain evidence="2">cv. Dabenzi</strain>
    </source>
</reference>
<evidence type="ECO:0000313" key="1">
    <source>
        <dbReference type="EMBL" id="OWM70365.1"/>
    </source>
</evidence>
<name>A0A218WC30_PUNGR</name>
<accession>A0A218WC30</accession>
<protein>
    <submittedName>
        <fullName evidence="1">Uncharacterized protein</fullName>
    </submittedName>
</protein>
<sequence>MAFTSSKALQRSQILVNPLSSAIVRAMSAARASAWSGLSACEVWNHDTVPECIRADDIRIGLCGFLCLVQLQRWYGWASFVLPCVLSSSATLHVAFFDYVDDLMEVRWFSCMQDIIS</sequence>